<dbReference type="PANTHER" id="PTHR21366:SF22">
    <property type="entry name" value="VOC DOMAIN-CONTAINING PROTEIN"/>
    <property type="match status" value="1"/>
</dbReference>
<proteinExistence type="predicted"/>
<dbReference type="Gene3D" id="3.10.180.10">
    <property type="entry name" value="2,3-Dihydroxybiphenyl 1,2-Dioxygenase, domain 1"/>
    <property type="match status" value="1"/>
</dbReference>
<dbReference type="Proteomes" id="UP001497392">
    <property type="component" value="Unassembled WGS sequence"/>
</dbReference>
<dbReference type="PROSITE" id="PS00934">
    <property type="entry name" value="GLYOXALASE_I_1"/>
    <property type="match status" value="1"/>
</dbReference>
<dbReference type="InterPro" id="IPR029068">
    <property type="entry name" value="Glyas_Bleomycin-R_OHBP_Dase"/>
</dbReference>
<keyword evidence="4" id="KW-1185">Reference proteome</keyword>
<evidence type="ECO:0000256" key="1">
    <source>
        <dbReference type="ARBA" id="ARBA00022723"/>
    </source>
</evidence>
<dbReference type="InterPro" id="IPR018146">
    <property type="entry name" value="Glyoxalase_1_CS"/>
</dbReference>
<reference evidence="3 4" key="1">
    <citation type="submission" date="2024-06" db="EMBL/GenBank/DDBJ databases">
        <authorList>
            <person name="Kraege A."/>
            <person name="Thomma B."/>
        </authorList>
    </citation>
    <scope>NUCLEOTIDE SEQUENCE [LARGE SCALE GENOMIC DNA]</scope>
</reference>
<dbReference type="CDD" id="cd07245">
    <property type="entry name" value="VOC_like"/>
    <property type="match status" value="1"/>
</dbReference>
<comment type="caution">
    <text evidence="3">The sequence shown here is derived from an EMBL/GenBank/DDBJ whole genome shotgun (WGS) entry which is preliminary data.</text>
</comment>
<evidence type="ECO:0000313" key="3">
    <source>
        <dbReference type="EMBL" id="CAL5219849.1"/>
    </source>
</evidence>
<dbReference type="InterPro" id="IPR004360">
    <property type="entry name" value="Glyas_Fos-R_dOase_dom"/>
</dbReference>
<dbReference type="Pfam" id="PF00903">
    <property type="entry name" value="Glyoxalase"/>
    <property type="match status" value="1"/>
</dbReference>
<gene>
    <name evidence="3" type="primary">g1765</name>
    <name evidence="3" type="ORF">VP750_LOCUS1508</name>
</gene>
<sequence length="201" mass="22276">MKAGLIQAHISFASRPLVTTCRCSQPFGLFSYTRKSRAPAQLAKGTGTEFLTPAKEFQDALAQGMKDTDRVVYQGVHHVGLLVEDLERSMAFYQGVLGLELNKGRPDNKLPYAGAWLWIGSEMIHLMVLPNPDTLDLAKRPQHGGRDRHVCIGVQSISPLVDRLEKAGVQFTKSMSGRPAIFFRDPDANVLEVAELGTWRE</sequence>
<dbReference type="SUPFAM" id="SSF54593">
    <property type="entry name" value="Glyoxalase/Bleomycin resistance protein/Dihydroxybiphenyl dioxygenase"/>
    <property type="match status" value="1"/>
</dbReference>
<name>A0ABP1FIR3_9CHLO</name>
<evidence type="ECO:0000313" key="4">
    <source>
        <dbReference type="Proteomes" id="UP001497392"/>
    </source>
</evidence>
<dbReference type="InterPro" id="IPR050383">
    <property type="entry name" value="GlyoxalaseI/FosfomycinResist"/>
</dbReference>
<dbReference type="InterPro" id="IPR037523">
    <property type="entry name" value="VOC_core"/>
</dbReference>
<evidence type="ECO:0000259" key="2">
    <source>
        <dbReference type="PROSITE" id="PS51819"/>
    </source>
</evidence>
<dbReference type="PROSITE" id="PS51819">
    <property type="entry name" value="VOC"/>
    <property type="match status" value="1"/>
</dbReference>
<dbReference type="EMBL" id="CAXHTA020000002">
    <property type="protein sequence ID" value="CAL5219849.1"/>
    <property type="molecule type" value="Genomic_DNA"/>
</dbReference>
<protein>
    <submittedName>
        <fullName evidence="3">G1765 protein</fullName>
    </submittedName>
</protein>
<feature type="domain" description="VOC" evidence="2">
    <location>
        <begin position="75"/>
        <end position="201"/>
    </location>
</feature>
<organism evidence="3 4">
    <name type="scientific">Coccomyxa viridis</name>
    <dbReference type="NCBI Taxonomy" id="1274662"/>
    <lineage>
        <taxon>Eukaryota</taxon>
        <taxon>Viridiplantae</taxon>
        <taxon>Chlorophyta</taxon>
        <taxon>core chlorophytes</taxon>
        <taxon>Trebouxiophyceae</taxon>
        <taxon>Trebouxiophyceae incertae sedis</taxon>
        <taxon>Coccomyxaceae</taxon>
        <taxon>Coccomyxa</taxon>
    </lineage>
</organism>
<accession>A0ABP1FIR3</accession>
<keyword evidence="1" id="KW-0479">Metal-binding</keyword>
<dbReference type="PANTHER" id="PTHR21366">
    <property type="entry name" value="GLYOXALASE FAMILY PROTEIN"/>
    <property type="match status" value="1"/>
</dbReference>